<dbReference type="InterPro" id="IPR011330">
    <property type="entry name" value="Glyco_hydro/deAcase_b/a-brl"/>
</dbReference>
<comment type="caution">
    <text evidence="3">The sequence shown here is derived from an EMBL/GenBank/DDBJ whole genome shotgun (WGS) entry which is preliminary data.</text>
</comment>
<name>A0ABT5VM40_9BACI</name>
<gene>
    <name evidence="3" type="ORF">N7Z68_23800</name>
</gene>
<feature type="signal peptide" evidence="1">
    <location>
        <begin position="1"/>
        <end position="27"/>
    </location>
</feature>
<dbReference type="SUPFAM" id="SSF88713">
    <property type="entry name" value="Glycoside hydrolase/deacetylase"/>
    <property type="match status" value="1"/>
</dbReference>
<sequence>MKKNVMKWLFIMAFLFGAVLQPMVSSAEEKPAEDIKQEWWFKKDKDNPREVEGLPDLQGGDEEAVRGPISNIILQQRYPDIVILRGPDTANRIALTFDDGPDPRYTEGVLDALARYNVPATFFVMGARAEAYPDIVRRMVNEGHIVGNHSYWHPNLVEGDMATLEREVMQTEELLNQIIGYRTSLFRAPYGFLNNEAVEKLDELNYNVIGWSIDTLDWREPPPEDIAFSVLSNAHLGAIVLLHDGAEWDGDRTSTVESLDIMIPELQELGFEFVTVPELLNIPYQK</sequence>
<dbReference type="InterPro" id="IPR002509">
    <property type="entry name" value="NODB_dom"/>
</dbReference>
<feature type="domain" description="NodB homology" evidence="2">
    <location>
        <begin position="91"/>
        <end position="274"/>
    </location>
</feature>
<keyword evidence="1" id="KW-0732">Signal</keyword>
<dbReference type="PROSITE" id="PS51677">
    <property type="entry name" value="NODB"/>
    <property type="match status" value="1"/>
</dbReference>
<dbReference type="Proteomes" id="UP001148125">
    <property type="component" value="Unassembled WGS sequence"/>
</dbReference>
<dbReference type="PANTHER" id="PTHR10587">
    <property type="entry name" value="GLYCOSYL TRANSFERASE-RELATED"/>
    <property type="match status" value="1"/>
</dbReference>
<evidence type="ECO:0000259" key="2">
    <source>
        <dbReference type="PROSITE" id="PS51677"/>
    </source>
</evidence>
<keyword evidence="4" id="KW-1185">Reference proteome</keyword>
<evidence type="ECO:0000313" key="4">
    <source>
        <dbReference type="Proteomes" id="UP001148125"/>
    </source>
</evidence>
<evidence type="ECO:0000313" key="3">
    <source>
        <dbReference type="EMBL" id="MDE5416325.1"/>
    </source>
</evidence>
<dbReference type="RefSeq" id="WP_275120914.1">
    <property type="nucleotide sequence ID" value="NZ_JAOTPO010000033.1"/>
</dbReference>
<organism evidence="3 4">
    <name type="scientific">Alkalihalobacterium chitinilyticum</name>
    <dbReference type="NCBI Taxonomy" id="2980103"/>
    <lineage>
        <taxon>Bacteria</taxon>
        <taxon>Bacillati</taxon>
        <taxon>Bacillota</taxon>
        <taxon>Bacilli</taxon>
        <taxon>Bacillales</taxon>
        <taxon>Bacillaceae</taxon>
        <taxon>Alkalihalobacterium</taxon>
    </lineage>
</organism>
<dbReference type="PANTHER" id="PTHR10587:SF125">
    <property type="entry name" value="POLYSACCHARIDE DEACETYLASE YHEN-RELATED"/>
    <property type="match status" value="1"/>
</dbReference>
<accession>A0ABT5VM40</accession>
<dbReference type="Gene3D" id="3.20.20.370">
    <property type="entry name" value="Glycoside hydrolase/deacetylase"/>
    <property type="match status" value="1"/>
</dbReference>
<dbReference type="EMBL" id="JAOTPO010000033">
    <property type="protein sequence ID" value="MDE5416325.1"/>
    <property type="molecule type" value="Genomic_DNA"/>
</dbReference>
<dbReference type="InterPro" id="IPR050248">
    <property type="entry name" value="Polysacc_deacetylase_ArnD"/>
</dbReference>
<protein>
    <submittedName>
        <fullName evidence="3">Polysaccharide deacetylase family protein</fullName>
    </submittedName>
</protein>
<reference evidence="3" key="1">
    <citation type="submission" date="2024-05" db="EMBL/GenBank/DDBJ databases">
        <title>Alkalihalobacillus sp. strain MEB203 novel alkaliphilic bacterium from Lonar Lake, India.</title>
        <authorList>
            <person name="Joshi A."/>
            <person name="Thite S."/>
            <person name="Mengade P."/>
        </authorList>
    </citation>
    <scope>NUCLEOTIDE SEQUENCE</scope>
    <source>
        <strain evidence="3">MEB 203</strain>
    </source>
</reference>
<feature type="chain" id="PRO_5046704749" evidence="1">
    <location>
        <begin position="28"/>
        <end position="286"/>
    </location>
</feature>
<dbReference type="Pfam" id="PF01522">
    <property type="entry name" value="Polysacc_deac_1"/>
    <property type="match status" value="1"/>
</dbReference>
<evidence type="ECO:0000256" key="1">
    <source>
        <dbReference type="SAM" id="SignalP"/>
    </source>
</evidence>
<proteinExistence type="predicted"/>